<dbReference type="PROSITE" id="PS50885">
    <property type="entry name" value="HAMP"/>
    <property type="match status" value="1"/>
</dbReference>
<evidence type="ECO:0000256" key="11">
    <source>
        <dbReference type="SAM" id="Coils"/>
    </source>
</evidence>
<dbReference type="InterPro" id="IPR036890">
    <property type="entry name" value="HATPase_C_sf"/>
</dbReference>
<evidence type="ECO:0000256" key="3">
    <source>
        <dbReference type="ARBA" id="ARBA00012438"/>
    </source>
</evidence>
<dbReference type="SUPFAM" id="SSF158472">
    <property type="entry name" value="HAMP domain-like"/>
    <property type="match status" value="1"/>
</dbReference>
<dbReference type="InterPro" id="IPR050428">
    <property type="entry name" value="TCS_sensor_his_kinase"/>
</dbReference>
<dbReference type="SMART" id="SM00387">
    <property type="entry name" value="HATPase_c"/>
    <property type="match status" value="1"/>
</dbReference>
<gene>
    <name evidence="15" type="ORF">GCM10010151_27620</name>
</gene>
<keyword evidence="16" id="KW-1185">Reference proteome</keyword>
<comment type="caution">
    <text evidence="15">The sequence shown here is derived from an EMBL/GenBank/DDBJ whole genome shotgun (WGS) entry which is preliminary data.</text>
</comment>
<proteinExistence type="predicted"/>
<dbReference type="CDD" id="cd06225">
    <property type="entry name" value="HAMP"/>
    <property type="match status" value="1"/>
</dbReference>
<dbReference type="EMBL" id="BAAABM010000017">
    <property type="protein sequence ID" value="GAA0336446.1"/>
    <property type="molecule type" value="Genomic_DNA"/>
</dbReference>
<evidence type="ECO:0000256" key="4">
    <source>
        <dbReference type="ARBA" id="ARBA00022553"/>
    </source>
</evidence>
<evidence type="ECO:0000256" key="7">
    <source>
        <dbReference type="ARBA" id="ARBA00022777"/>
    </source>
</evidence>
<evidence type="ECO:0000256" key="6">
    <source>
        <dbReference type="ARBA" id="ARBA00022692"/>
    </source>
</evidence>
<accession>A0ABN0WH53</accession>
<dbReference type="InterPro" id="IPR004358">
    <property type="entry name" value="Sig_transdc_His_kin-like_C"/>
</dbReference>
<dbReference type="SUPFAM" id="SSF47384">
    <property type="entry name" value="Homodimeric domain of signal transducing histidine kinase"/>
    <property type="match status" value="1"/>
</dbReference>
<dbReference type="Pfam" id="PF00672">
    <property type="entry name" value="HAMP"/>
    <property type="match status" value="1"/>
</dbReference>
<reference evidence="15 16" key="1">
    <citation type="journal article" date="2019" name="Int. J. Syst. Evol. Microbiol.">
        <title>The Global Catalogue of Microorganisms (GCM) 10K type strain sequencing project: providing services to taxonomists for standard genome sequencing and annotation.</title>
        <authorList>
            <consortium name="The Broad Institute Genomics Platform"/>
            <consortium name="The Broad Institute Genome Sequencing Center for Infectious Disease"/>
            <person name="Wu L."/>
            <person name="Ma J."/>
        </authorList>
    </citation>
    <scope>NUCLEOTIDE SEQUENCE [LARGE SCALE GENOMIC DNA]</scope>
    <source>
        <strain evidence="15 16">JCM 3146</strain>
    </source>
</reference>
<dbReference type="PRINTS" id="PR00344">
    <property type="entry name" value="BCTRLSENSOR"/>
</dbReference>
<dbReference type="SMART" id="SM00388">
    <property type="entry name" value="HisKA"/>
    <property type="match status" value="1"/>
</dbReference>
<dbReference type="Proteomes" id="UP001501822">
    <property type="component" value="Unassembled WGS sequence"/>
</dbReference>
<dbReference type="InterPro" id="IPR003661">
    <property type="entry name" value="HisK_dim/P_dom"/>
</dbReference>
<dbReference type="PANTHER" id="PTHR45436:SF5">
    <property type="entry name" value="SENSOR HISTIDINE KINASE TRCS"/>
    <property type="match status" value="1"/>
</dbReference>
<feature type="transmembrane region" description="Helical" evidence="12">
    <location>
        <begin position="151"/>
        <end position="172"/>
    </location>
</feature>
<dbReference type="Gene3D" id="1.10.287.130">
    <property type="match status" value="1"/>
</dbReference>
<protein>
    <recommendedName>
        <fullName evidence="3">histidine kinase</fullName>
        <ecNumber evidence="3">2.7.13.3</ecNumber>
    </recommendedName>
</protein>
<comment type="subcellular location">
    <subcellularLocation>
        <location evidence="2">Cell membrane</location>
    </subcellularLocation>
</comment>
<comment type="catalytic activity">
    <reaction evidence="1">
        <text>ATP + protein L-histidine = ADP + protein N-phospho-L-histidine.</text>
        <dbReference type="EC" id="2.7.13.3"/>
    </reaction>
</comment>
<dbReference type="InterPro" id="IPR003660">
    <property type="entry name" value="HAMP_dom"/>
</dbReference>
<evidence type="ECO:0000259" key="14">
    <source>
        <dbReference type="PROSITE" id="PS50885"/>
    </source>
</evidence>
<evidence type="ECO:0000256" key="2">
    <source>
        <dbReference type="ARBA" id="ARBA00004236"/>
    </source>
</evidence>
<keyword evidence="4" id="KW-0597">Phosphoprotein</keyword>
<keyword evidence="7 15" id="KW-0418">Kinase</keyword>
<dbReference type="InterPro" id="IPR005467">
    <property type="entry name" value="His_kinase_dom"/>
</dbReference>
<evidence type="ECO:0000313" key="15">
    <source>
        <dbReference type="EMBL" id="GAA0336446.1"/>
    </source>
</evidence>
<sequence>MRHRDQTIRQRATVIAMTVTGFVAVVLYIGVLALIQYQVASRLSTELTYTTRQVAALARAGRLTNPVIVGGHQLVQVQNDRGQVVAATRSVSGLPALHARRPADGQRIEQRVCVDRRHCLTVVSQRVTAPGQALTIHSIAPEPGLFPRPGLAVLLALGIPAGIGVGGVWRWWAAGRRLRPIEALRDELDAINAADLRRRVSMPQRRDEFYWLAMAVNATLDRLEAAVEQQRRLVSDVSHDLRSPIAGLRAELEVALIDPEGTDLREALGRTLTNIDRLQNIVTELLALARRDAGLPSRNGPVDLGDLAEREVRRVPRRITAKVVAEPGVVVRANRLDISRILTNLLDNAARHADSEVTVTVRREGGEAVVEVSNDGEQIPPADRERIFERFIRLPDARQRDPGGSGLGLAISREIAHAQGGTLTLSDSDKGACFVLALPVLSELSA</sequence>
<evidence type="ECO:0000259" key="13">
    <source>
        <dbReference type="PROSITE" id="PS50109"/>
    </source>
</evidence>
<dbReference type="PROSITE" id="PS50109">
    <property type="entry name" value="HIS_KIN"/>
    <property type="match status" value="1"/>
</dbReference>
<dbReference type="InterPro" id="IPR003594">
    <property type="entry name" value="HATPase_dom"/>
</dbReference>
<organism evidence="15 16">
    <name type="scientific">Actinoallomurus spadix</name>
    <dbReference type="NCBI Taxonomy" id="79912"/>
    <lineage>
        <taxon>Bacteria</taxon>
        <taxon>Bacillati</taxon>
        <taxon>Actinomycetota</taxon>
        <taxon>Actinomycetes</taxon>
        <taxon>Streptosporangiales</taxon>
        <taxon>Thermomonosporaceae</taxon>
        <taxon>Actinoallomurus</taxon>
    </lineage>
</organism>
<evidence type="ECO:0000256" key="5">
    <source>
        <dbReference type="ARBA" id="ARBA00022679"/>
    </source>
</evidence>
<evidence type="ECO:0000256" key="12">
    <source>
        <dbReference type="SAM" id="Phobius"/>
    </source>
</evidence>
<dbReference type="EC" id="2.7.13.3" evidence="3"/>
<keyword evidence="10 12" id="KW-0472">Membrane</keyword>
<dbReference type="PANTHER" id="PTHR45436">
    <property type="entry name" value="SENSOR HISTIDINE KINASE YKOH"/>
    <property type="match status" value="1"/>
</dbReference>
<feature type="domain" description="Histidine kinase" evidence="13">
    <location>
        <begin position="236"/>
        <end position="442"/>
    </location>
</feature>
<dbReference type="CDD" id="cd00082">
    <property type="entry name" value="HisKA"/>
    <property type="match status" value="1"/>
</dbReference>
<keyword evidence="8 12" id="KW-1133">Transmembrane helix</keyword>
<evidence type="ECO:0000256" key="1">
    <source>
        <dbReference type="ARBA" id="ARBA00000085"/>
    </source>
</evidence>
<dbReference type="Gene3D" id="3.30.565.10">
    <property type="entry name" value="Histidine kinase-like ATPase, C-terminal domain"/>
    <property type="match status" value="1"/>
</dbReference>
<keyword evidence="6 12" id="KW-0812">Transmembrane</keyword>
<dbReference type="SMART" id="SM00304">
    <property type="entry name" value="HAMP"/>
    <property type="match status" value="1"/>
</dbReference>
<dbReference type="RefSeq" id="WP_252807154.1">
    <property type="nucleotide sequence ID" value="NZ_BAAABM010000017.1"/>
</dbReference>
<keyword evidence="11" id="KW-0175">Coiled coil</keyword>
<dbReference type="Pfam" id="PF00512">
    <property type="entry name" value="HisKA"/>
    <property type="match status" value="1"/>
</dbReference>
<feature type="domain" description="HAMP" evidence="14">
    <location>
        <begin position="175"/>
        <end position="228"/>
    </location>
</feature>
<keyword evidence="5" id="KW-0808">Transferase</keyword>
<keyword evidence="9" id="KW-0902">Two-component regulatory system</keyword>
<evidence type="ECO:0000256" key="10">
    <source>
        <dbReference type="ARBA" id="ARBA00023136"/>
    </source>
</evidence>
<name>A0ABN0WH53_9ACTN</name>
<dbReference type="InterPro" id="IPR036097">
    <property type="entry name" value="HisK_dim/P_sf"/>
</dbReference>
<dbReference type="SUPFAM" id="SSF55874">
    <property type="entry name" value="ATPase domain of HSP90 chaperone/DNA topoisomerase II/histidine kinase"/>
    <property type="match status" value="1"/>
</dbReference>
<evidence type="ECO:0000256" key="8">
    <source>
        <dbReference type="ARBA" id="ARBA00022989"/>
    </source>
</evidence>
<dbReference type="GO" id="GO:0016301">
    <property type="term" value="F:kinase activity"/>
    <property type="evidence" value="ECO:0007669"/>
    <property type="project" value="UniProtKB-KW"/>
</dbReference>
<feature type="coiled-coil region" evidence="11">
    <location>
        <begin position="213"/>
        <end position="240"/>
    </location>
</feature>
<dbReference type="Pfam" id="PF02518">
    <property type="entry name" value="HATPase_c"/>
    <property type="match status" value="1"/>
</dbReference>
<evidence type="ECO:0000313" key="16">
    <source>
        <dbReference type="Proteomes" id="UP001501822"/>
    </source>
</evidence>
<feature type="transmembrane region" description="Helical" evidence="12">
    <location>
        <begin position="12"/>
        <end position="35"/>
    </location>
</feature>
<evidence type="ECO:0000256" key="9">
    <source>
        <dbReference type="ARBA" id="ARBA00023012"/>
    </source>
</evidence>